<protein>
    <submittedName>
        <fullName evidence="2">Putative secreted protein</fullName>
    </submittedName>
</protein>
<feature type="chain" id="PRO_5012601202" evidence="1">
    <location>
        <begin position="22"/>
        <end position="80"/>
    </location>
</feature>
<dbReference type="AlphaFoldDB" id="A0A224Y4W4"/>
<proteinExistence type="predicted"/>
<sequence length="80" mass="9153">MSLISAILVQLKVATIQPSHCQWYKEVKLTCDDRSKDFPNPTVLIIYLLQHCLILPQTVGSPVSKYSVQVNRKFHQNKSI</sequence>
<evidence type="ECO:0000256" key="1">
    <source>
        <dbReference type="SAM" id="SignalP"/>
    </source>
</evidence>
<keyword evidence="1" id="KW-0732">Signal</keyword>
<organism evidence="2">
    <name type="scientific">Panstrongylus lignarius</name>
    <dbReference type="NCBI Taxonomy" id="156445"/>
    <lineage>
        <taxon>Eukaryota</taxon>
        <taxon>Metazoa</taxon>
        <taxon>Ecdysozoa</taxon>
        <taxon>Arthropoda</taxon>
        <taxon>Hexapoda</taxon>
        <taxon>Insecta</taxon>
        <taxon>Pterygota</taxon>
        <taxon>Neoptera</taxon>
        <taxon>Paraneoptera</taxon>
        <taxon>Hemiptera</taxon>
        <taxon>Heteroptera</taxon>
        <taxon>Panheteroptera</taxon>
        <taxon>Cimicomorpha</taxon>
        <taxon>Reduviidae</taxon>
        <taxon>Triatominae</taxon>
        <taxon>Panstrongylus</taxon>
    </lineage>
</organism>
<feature type="signal peptide" evidence="1">
    <location>
        <begin position="1"/>
        <end position="21"/>
    </location>
</feature>
<dbReference type="EMBL" id="GFTR01000855">
    <property type="protein sequence ID" value="JAW15571.1"/>
    <property type="molecule type" value="Transcribed_RNA"/>
</dbReference>
<evidence type="ECO:0000313" key="2">
    <source>
        <dbReference type="EMBL" id="JAW15571.1"/>
    </source>
</evidence>
<accession>A0A224Y4W4</accession>
<name>A0A224Y4W4_9HEMI</name>
<reference evidence="2" key="1">
    <citation type="journal article" date="2018" name="PLoS Negl. Trop. Dis.">
        <title>An insight into the salivary gland and fat body transcriptome of Panstrongylus lignarius (Hemiptera: Heteroptera), the main vector of Chagas disease in Peru.</title>
        <authorList>
            <person name="Nevoa J.C."/>
            <person name="Mendes M.T."/>
            <person name="da Silva M.V."/>
            <person name="Soares S.C."/>
            <person name="Oliveira C.J.F."/>
            <person name="Ribeiro J.M.C."/>
        </authorList>
    </citation>
    <scope>NUCLEOTIDE SEQUENCE</scope>
</reference>